<dbReference type="Gene3D" id="3.30.530.20">
    <property type="match status" value="1"/>
</dbReference>
<dbReference type="SUPFAM" id="SSF55961">
    <property type="entry name" value="Bet v1-like"/>
    <property type="match status" value="1"/>
</dbReference>
<evidence type="ECO:0000313" key="4">
    <source>
        <dbReference type="Proteomes" id="UP000182258"/>
    </source>
</evidence>
<dbReference type="PANTHER" id="PTHR36166:SF1">
    <property type="entry name" value="SRPBCC DOMAIN-CONTAINING PROTEIN"/>
    <property type="match status" value="1"/>
</dbReference>
<dbReference type="Proteomes" id="UP000182258">
    <property type="component" value="Unassembled WGS sequence"/>
</dbReference>
<dbReference type="EMBL" id="FOMB01000004">
    <property type="protein sequence ID" value="SFC35287.1"/>
    <property type="molecule type" value="Genomic_DNA"/>
</dbReference>
<dbReference type="Pfam" id="PF10604">
    <property type="entry name" value="Polyketide_cyc2"/>
    <property type="match status" value="1"/>
</dbReference>
<evidence type="ECO:0000313" key="2">
    <source>
        <dbReference type="EMBL" id="SFC35287.1"/>
    </source>
</evidence>
<accession>A0A0F5PUU5</accession>
<dbReference type="OrthoDB" id="9800600at2"/>
<evidence type="ECO:0000313" key="3">
    <source>
        <dbReference type="Proteomes" id="UP000033519"/>
    </source>
</evidence>
<dbReference type="RefSeq" id="WP_046171890.1">
    <property type="nucleotide sequence ID" value="NZ_FOMB01000004.1"/>
</dbReference>
<gene>
    <name evidence="2" type="ORF">SAMN04488059_10486</name>
    <name evidence="1" type="ORF">WH91_15420</name>
</gene>
<dbReference type="STRING" id="728005.SAMN04488059_10486"/>
<keyword evidence="3" id="KW-1185">Reference proteome</keyword>
<dbReference type="PATRIC" id="fig|728005.3.peg.1284"/>
<sequence length="144" mass="15655">MSVILSTAIDIQAPASDVWAVLTDFPTYGEWSTFSKVDGIATMGSKLAMRMPGFNFGSTVTTVRPNEELEWSAQLFNAGVFNGAHTFTLTSNPDGTTRLTNTETFSGWLLRPFEGFFKHGKGSDGGGYASFNQALKKRVEAKVN</sequence>
<dbReference type="AlphaFoldDB" id="A0A0F5PUU5"/>
<proteinExistence type="predicted"/>
<evidence type="ECO:0008006" key="5">
    <source>
        <dbReference type="Google" id="ProtNLM"/>
    </source>
</evidence>
<organism evidence="2 4">
    <name type="scientific">Devosia psychrophila</name>
    <dbReference type="NCBI Taxonomy" id="728005"/>
    <lineage>
        <taxon>Bacteria</taxon>
        <taxon>Pseudomonadati</taxon>
        <taxon>Pseudomonadota</taxon>
        <taxon>Alphaproteobacteria</taxon>
        <taxon>Hyphomicrobiales</taxon>
        <taxon>Devosiaceae</taxon>
        <taxon>Devosia</taxon>
    </lineage>
</organism>
<reference evidence="1 3" key="1">
    <citation type="submission" date="2015-03" db="EMBL/GenBank/DDBJ databases">
        <authorList>
            <person name="Lepp D."/>
            <person name="Hassan Y.I."/>
            <person name="Li X.-Z."/>
            <person name="Zhou T."/>
        </authorList>
    </citation>
    <scope>NUCLEOTIDE SEQUENCE [LARGE SCALE GENOMIC DNA]</scope>
    <source>
        <strain evidence="1 3">Cr7-05</strain>
    </source>
</reference>
<dbReference type="InterPro" id="IPR019587">
    <property type="entry name" value="Polyketide_cyclase/dehydratase"/>
</dbReference>
<evidence type="ECO:0000313" key="1">
    <source>
        <dbReference type="EMBL" id="KKC32156.1"/>
    </source>
</evidence>
<dbReference type="CDD" id="cd07822">
    <property type="entry name" value="SRPBCC_4"/>
    <property type="match status" value="1"/>
</dbReference>
<protein>
    <recommendedName>
        <fullName evidence="5">Polyketide cyclase / dehydrase and lipid transport</fullName>
    </recommendedName>
</protein>
<reference evidence="2 4" key="2">
    <citation type="submission" date="2016-10" db="EMBL/GenBank/DDBJ databases">
        <authorList>
            <person name="de Groot N.N."/>
        </authorList>
    </citation>
    <scope>NUCLEOTIDE SEQUENCE [LARGE SCALE GENOMIC DNA]</scope>
    <source>
        <strain evidence="2 4">CGMCC 1.10210</strain>
    </source>
</reference>
<dbReference type="InterPro" id="IPR023393">
    <property type="entry name" value="START-like_dom_sf"/>
</dbReference>
<dbReference type="PANTHER" id="PTHR36166">
    <property type="entry name" value="CHROMOSOME 9, WHOLE GENOME SHOTGUN SEQUENCE"/>
    <property type="match status" value="1"/>
</dbReference>
<dbReference type="EMBL" id="LAPV01000141">
    <property type="protein sequence ID" value="KKC32156.1"/>
    <property type="molecule type" value="Genomic_DNA"/>
</dbReference>
<name>A0A0F5PUU5_9HYPH</name>
<dbReference type="Proteomes" id="UP000033519">
    <property type="component" value="Unassembled WGS sequence"/>
</dbReference>